<dbReference type="PANTHER" id="PTHR38825:SF1">
    <property type="entry name" value="TRANSPORTER, LYSE FAMILY"/>
    <property type="match status" value="1"/>
</dbReference>
<dbReference type="RefSeq" id="WP_012636265.1">
    <property type="nucleotide sequence ID" value="NC_011899.1"/>
</dbReference>
<keyword evidence="2" id="KW-1003">Cell membrane</keyword>
<dbReference type="GO" id="GO:0006865">
    <property type="term" value="P:amino acid transport"/>
    <property type="evidence" value="ECO:0007669"/>
    <property type="project" value="InterPro"/>
</dbReference>
<gene>
    <name evidence="7" type="ordered locus">Hore_13310</name>
</gene>
<accession>B8CXR2</accession>
<feature type="transmembrane region" description="Helical" evidence="6">
    <location>
        <begin position="6"/>
        <end position="29"/>
    </location>
</feature>
<keyword evidence="5 6" id="KW-0472">Membrane</keyword>
<evidence type="ECO:0000256" key="1">
    <source>
        <dbReference type="ARBA" id="ARBA00004651"/>
    </source>
</evidence>
<evidence type="ECO:0000313" key="7">
    <source>
        <dbReference type="EMBL" id="ACL70081.1"/>
    </source>
</evidence>
<dbReference type="STRING" id="373903.Hore_13310"/>
<evidence type="ECO:0000256" key="3">
    <source>
        <dbReference type="ARBA" id="ARBA00022692"/>
    </source>
</evidence>
<dbReference type="eggNOG" id="COG1280">
    <property type="taxonomic scope" value="Bacteria"/>
</dbReference>
<feature type="transmembrane region" description="Helical" evidence="6">
    <location>
        <begin position="109"/>
        <end position="133"/>
    </location>
</feature>
<feature type="transmembrane region" description="Helical" evidence="6">
    <location>
        <begin position="41"/>
        <end position="62"/>
    </location>
</feature>
<dbReference type="Proteomes" id="UP000000719">
    <property type="component" value="Chromosome"/>
</dbReference>
<dbReference type="InterPro" id="IPR001123">
    <property type="entry name" value="LeuE-type"/>
</dbReference>
<evidence type="ECO:0000256" key="4">
    <source>
        <dbReference type="ARBA" id="ARBA00022989"/>
    </source>
</evidence>
<evidence type="ECO:0000256" key="5">
    <source>
        <dbReference type="ARBA" id="ARBA00023136"/>
    </source>
</evidence>
<protein>
    <submittedName>
        <fullName evidence="7">Lysine exporter protein (LYSE/YGGA)</fullName>
    </submittedName>
</protein>
<evidence type="ECO:0000313" key="8">
    <source>
        <dbReference type="Proteomes" id="UP000000719"/>
    </source>
</evidence>
<dbReference type="OrthoDB" id="9784202at2"/>
<name>B8CXR2_HALOH</name>
<dbReference type="AlphaFoldDB" id="B8CXR2"/>
<reference evidence="7 8" key="1">
    <citation type="journal article" date="2009" name="PLoS ONE">
        <title>Genome analysis of the anaerobic thermohalophilic bacterium Halothermothrix orenii.</title>
        <authorList>
            <person name="Mavromatis K."/>
            <person name="Ivanova N."/>
            <person name="Anderson I."/>
            <person name="Lykidis A."/>
            <person name="Hooper S.D."/>
            <person name="Sun H."/>
            <person name="Kunin V."/>
            <person name="Lapidus A."/>
            <person name="Hugenholtz P."/>
            <person name="Patel B."/>
            <person name="Kyrpides N.C."/>
        </authorList>
    </citation>
    <scope>NUCLEOTIDE SEQUENCE [LARGE SCALE GENOMIC DNA]</scope>
    <source>
        <strain evidence="8">H 168 / OCM 544 / DSM 9562</strain>
    </source>
</reference>
<sequence>MSVGALFVSAFIIGFSGAMMPGPLLTYVINGSLRKGFKAGPLLIVGHAILELILIVLLLLGLNNLFSNQIFTSALGLIGGSILLWMGYGMIKSVIKREISLEGQVENKVNIAGLVLPGAIVSISNPYWVLWWATVGMTYLAKSHQQGVLGTGAFFTGHILADFVWYSFISWLVVFGRKLLNDRMYRGLVALFGIILIYFALMFMYDGVKFFIFS</sequence>
<comment type="subcellular location">
    <subcellularLocation>
        <location evidence="1">Cell membrane</location>
        <topology evidence="1">Multi-pass membrane protein</topology>
    </subcellularLocation>
</comment>
<dbReference type="KEGG" id="hor:Hore_13310"/>
<dbReference type="PANTHER" id="PTHR38825">
    <property type="entry name" value="LYSINE EXPORTER PROTEIN (LYSE/YGGA)"/>
    <property type="match status" value="1"/>
</dbReference>
<evidence type="ECO:0000256" key="2">
    <source>
        <dbReference type="ARBA" id="ARBA00022475"/>
    </source>
</evidence>
<dbReference type="EMBL" id="CP001098">
    <property type="protein sequence ID" value="ACL70081.1"/>
    <property type="molecule type" value="Genomic_DNA"/>
</dbReference>
<dbReference type="Pfam" id="PF01810">
    <property type="entry name" value="LysE"/>
    <property type="match status" value="1"/>
</dbReference>
<keyword evidence="4 6" id="KW-1133">Transmembrane helix</keyword>
<feature type="transmembrane region" description="Helical" evidence="6">
    <location>
        <begin position="153"/>
        <end position="175"/>
    </location>
</feature>
<dbReference type="GO" id="GO:0005886">
    <property type="term" value="C:plasma membrane"/>
    <property type="evidence" value="ECO:0007669"/>
    <property type="project" value="UniProtKB-SubCell"/>
</dbReference>
<keyword evidence="8" id="KW-1185">Reference proteome</keyword>
<proteinExistence type="predicted"/>
<feature type="transmembrane region" description="Helical" evidence="6">
    <location>
        <begin position="68"/>
        <end position="88"/>
    </location>
</feature>
<keyword evidence="3 6" id="KW-0812">Transmembrane</keyword>
<evidence type="ECO:0000256" key="6">
    <source>
        <dbReference type="SAM" id="Phobius"/>
    </source>
</evidence>
<dbReference type="HOGENOM" id="CLU_104651_0_0_9"/>
<feature type="transmembrane region" description="Helical" evidence="6">
    <location>
        <begin position="187"/>
        <end position="205"/>
    </location>
</feature>
<organism evidence="7 8">
    <name type="scientific">Halothermothrix orenii (strain H 168 / OCM 544 / DSM 9562)</name>
    <dbReference type="NCBI Taxonomy" id="373903"/>
    <lineage>
        <taxon>Bacteria</taxon>
        <taxon>Bacillati</taxon>
        <taxon>Bacillota</taxon>
        <taxon>Clostridia</taxon>
        <taxon>Halanaerobiales</taxon>
        <taxon>Halothermotrichaceae</taxon>
        <taxon>Halothermothrix</taxon>
    </lineage>
</organism>